<dbReference type="Proteomes" id="UP001189624">
    <property type="component" value="Chromosome 6"/>
</dbReference>
<feature type="compositionally biased region" description="Basic and acidic residues" evidence="1">
    <location>
        <begin position="114"/>
        <end position="125"/>
    </location>
</feature>
<accession>A0AA86VFM8</accession>
<dbReference type="EMBL" id="OY731403">
    <property type="protein sequence ID" value="CAJ1960691.1"/>
    <property type="molecule type" value="Genomic_DNA"/>
</dbReference>
<name>A0AA86VFM8_9FABA</name>
<feature type="region of interest" description="Disordered" evidence="1">
    <location>
        <begin position="105"/>
        <end position="136"/>
    </location>
</feature>
<feature type="compositionally biased region" description="Basic residues" evidence="1">
    <location>
        <begin position="127"/>
        <end position="136"/>
    </location>
</feature>
<organism evidence="2 3">
    <name type="scientific">Sphenostylis stenocarpa</name>
    <dbReference type="NCBI Taxonomy" id="92480"/>
    <lineage>
        <taxon>Eukaryota</taxon>
        <taxon>Viridiplantae</taxon>
        <taxon>Streptophyta</taxon>
        <taxon>Embryophyta</taxon>
        <taxon>Tracheophyta</taxon>
        <taxon>Spermatophyta</taxon>
        <taxon>Magnoliopsida</taxon>
        <taxon>eudicotyledons</taxon>
        <taxon>Gunneridae</taxon>
        <taxon>Pentapetalae</taxon>
        <taxon>rosids</taxon>
        <taxon>fabids</taxon>
        <taxon>Fabales</taxon>
        <taxon>Fabaceae</taxon>
        <taxon>Papilionoideae</taxon>
        <taxon>50 kb inversion clade</taxon>
        <taxon>NPAAA clade</taxon>
        <taxon>indigoferoid/millettioid clade</taxon>
        <taxon>Phaseoleae</taxon>
        <taxon>Sphenostylis</taxon>
    </lineage>
</organism>
<protein>
    <submittedName>
        <fullName evidence="2">Uncharacterized protein</fullName>
    </submittedName>
</protein>
<reference evidence="2" key="1">
    <citation type="submission" date="2023-10" db="EMBL/GenBank/DDBJ databases">
        <authorList>
            <person name="Domelevo Entfellner J.-B."/>
        </authorList>
    </citation>
    <scope>NUCLEOTIDE SEQUENCE</scope>
</reference>
<dbReference type="Gramene" id="rna-AYBTSS11_LOCUS18330">
    <property type="protein sequence ID" value="CAJ1960691.1"/>
    <property type="gene ID" value="gene-AYBTSS11_LOCUS18330"/>
</dbReference>
<dbReference type="AlphaFoldDB" id="A0AA86VFM8"/>
<gene>
    <name evidence="2" type="ORF">AYBTSS11_LOCUS18330</name>
</gene>
<evidence type="ECO:0000313" key="3">
    <source>
        <dbReference type="Proteomes" id="UP001189624"/>
    </source>
</evidence>
<evidence type="ECO:0000256" key="1">
    <source>
        <dbReference type="SAM" id="MobiDB-lite"/>
    </source>
</evidence>
<evidence type="ECO:0000313" key="2">
    <source>
        <dbReference type="EMBL" id="CAJ1960691.1"/>
    </source>
</evidence>
<sequence length="179" mass="20790">MNPASINYEVMVWNEGKGSRMEEQAKEELELLEAQYPNQHEYLKHELKSLIFQLQTKHLDSEQLPENNYCNTHHVFFDTEESTSLEEQRKRSNYTLKLTSADRVGMEEEISGSSEHETPKNDTIKHSSSRKNKRKNRVDLVLERAQLIAVVGFVKQWYQQENGSKDDLAAVFGFLAKAE</sequence>
<proteinExistence type="predicted"/>
<keyword evidence="3" id="KW-1185">Reference proteome</keyword>